<evidence type="ECO:0000256" key="1">
    <source>
        <dbReference type="SAM" id="MobiDB-lite"/>
    </source>
</evidence>
<feature type="compositionally biased region" description="Basic and acidic residues" evidence="1">
    <location>
        <begin position="53"/>
        <end position="81"/>
    </location>
</feature>
<feature type="region of interest" description="Disordered" evidence="1">
    <location>
        <begin position="1"/>
        <end position="138"/>
    </location>
</feature>
<feature type="compositionally biased region" description="Basic and acidic residues" evidence="1">
    <location>
        <begin position="10"/>
        <end position="26"/>
    </location>
</feature>
<feature type="compositionally biased region" description="Basic residues" evidence="1">
    <location>
        <begin position="107"/>
        <end position="117"/>
    </location>
</feature>
<gene>
    <name evidence="2" type="ORF">M9458_010191</name>
</gene>
<evidence type="ECO:0000313" key="2">
    <source>
        <dbReference type="EMBL" id="KAL0196619.1"/>
    </source>
</evidence>
<feature type="compositionally biased region" description="Basic residues" evidence="1">
    <location>
        <begin position="128"/>
        <end position="138"/>
    </location>
</feature>
<dbReference type="EMBL" id="JAMKFB020000004">
    <property type="protein sequence ID" value="KAL0196619.1"/>
    <property type="molecule type" value="Genomic_DNA"/>
</dbReference>
<organism evidence="2 3">
    <name type="scientific">Cirrhinus mrigala</name>
    <name type="common">Mrigala</name>
    <dbReference type="NCBI Taxonomy" id="683832"/>
    <lineage>
        <taxon>Eukaryota</taxon>
        <taxon>Metazoa</taxon>
        <taxon>Chordata</taxon>
        <taxon>Craniata</taxon>
        <taxon>Vertebrata</taxon>
        <taxon>Euteleostomi</taxon>
        <taxon>Actinopterygii</taxon>
        <taxon>Neopterygii</taxon>
        <taxon>Teleostei</taxon>
        <taxon>Ostariophysi</taxon>
        <taxon>Cypriniformes</taxon>
        <taxon>Cyprinidae</taxon>
        <taxon>Labeoninae</taxon>
        <taxon>Labeonini</taxon>
        <taxon>Cirrhinus</taxon>
    </lineage>
</organism>
<keyword evidence="3" id="KW-1185">Reference proteome</keyword>
<feature type="non-terminal residue" evidence="2">
    <location>
        <position position="138"/>
    </location>
</feature>
<comment type="caution">
    <text evidence="2">The sequence shown here is derived from an EMBL/GenBank/DDBJ whole genome shotgun (WGS) entry which is preliminary data.</text>
</comment>
<dbReference type="Proteomes" id="UP001529510">
    <property type="component" value="Unassembled WGS sequence"/>
</dbReference>
<proteinExistence type="predicted"/>
<evidence type="ECO:0000313" key="3">
    <source>
        <dbReference type="Proteomes" id="UP001529510"/>
    </source>
</evidence>
<feature type="non-terminal residue" evidence="2">
    <location>
        <position position="1"/>
    </location>
</feature>
<sequence>AHVLPAVQSEDGHQPHGHRRAAESRHHPAHPQPQKRARHRLRPARPPPLLDRLQAERDPPRAGGREPERDGGVRSGGRPEPRPAALRPQHRRLQPLHLLDQRSDQRHQRHAHGRVAGRRGAAGGTRQTPRHRGQPGER</sequence>
<protein>
    <submittedName>
        <fullName evidence="2">Uncharacterized protein</fullName>
    </submittedName>
</protein>
<accession>A0ABD0RDJ8</accession>
<reference evidence="2 3" key="1">
    <citation type="submission" date="2024-05" db="EMBL/GenBank/DDBJ databases">
        <title>Genome sequencing and assembly of Indian major carp, Cirrhinus mrigala (Hamilton, 1822).</title>
        <authorList>
            <person name="Mohindra V."/>
            <person name="Chowdhury L.M."/>
            <person name="Lal K."/>
            <person name="Jena J.K."/>
        </authorList>
    </citation>
    <scope>NUCLEOTIDE SEQUENCE [LARGE SCALE GENOMIC DNA]</scope>
    <source>
        <strain evidence="2">CM1030</strain>
        <tissue evidence="2">Blood</tissue>
    </source>
</reference>
<name>A0ABD0RDJ8_CIRMR</name>
<dbReference type="AlphaFoldDB" id="A0ABD0RDJ8"/>
<feature type="compositionally biased region" description="Basic residues" evidence="1">
    <location>
        <begin position="27"/>
        <end position="43"/>
    </location>
</feature>